<evidence type="ECO:0000313" key="2">
    <source>
        <dbReference type="Proteomes" id="UP000095287"/>
    </source>
</evidence>
<keyword evidence="1" id="KW-0175">Coiled coil</keyword>
<accession>A0A1I7YFL1</accession>
<evidence type="ECO:0000313" key="3">
    <source>
        <dbReference type="WBParaSite" id="L893_g15892.t1"/>
    </source>
</evidence>
<keyword evidence="2" id="KW-1185">Reference proteome</keyword>
<evidence type="ECO:0000256" key="1">
    <source>
        <dbReference type="SAM" id="Coils"/>
    </source>
</evidence>
<feature type="coiled-coil region" evidence="1">
    <location>
        <begin position="134"/>
        <end position="161"/>
    </location>
</feature>
<sequence length="168" mass="19343">MAETKEVVKNMLALKSHRQARLSALKVLVEGHPLHSEYGIRDSMKRPLAVEDMVAQEKKIKELQNRLNSLVNSTKTVDECAVKRSEEYAARLFDHDQKMQDLMAVLEANDVGYEEFVKQYREKECNDRDIAQELAKIQAHADRLQQSCGELRKKVEVAKKEDEAMQTN</sequence>
<proteinExistence type="predicted"/>
<dbReference type="Proteomes" id="UP000095287">
    <property type="component" value="Unplaced"/>
</dbReference>
<organism evidence="2 3">
    <name type="scientific">Steinernema glaseri</name>
    <dbReference type="NCBI Taxonomy" id="37863"/>
    <lineage>
        <taxon>Eukaryota</taxon>
        <taxon>Metazoa</taxon>
        <taxon>Ecdysozoa</taxon>
        <taxon>Nematoda</taxon>
        <taxon>Chromadorea</taxon>
        <taxon>Rhabditida</taxon>
        <taxon>Tylenchina</taxon>
        <taxon>Panagrolaimomorpha</taxon>
        <taxon>Strongyloidoidea</taxon>
        <taxon>Steinernematidae</taxon>
        <taxon>Steinernema</taxon>
    </lineage>
</organism>
<reference evidence="3" key="1">
    <citation type="submission" date="2016-11" db="UniProtKB">
        <authorList>
            <consortium name="WormBaseParasite"/>
        </authorList>
    </citation>
    <scope>IDENTIFICATION</scope>
</reference>
<protein>
    <submittedName>
        <fullName evidence="3">ALIX_LYPXL_bnd domain-containing protein</fullName>
    </submittedName>
</protein>
<name>A0A1I7YFL1_9BILA</name>
<dbReference type="AlphaFoldDB" id="A0A1I7YFL1"/>
<dbReference type="WBParaSite" id="L893_g15892.t1">
    <property type="protein sequence ID" value="L893_g15892.t1"/>
    <property type="gene ID" value="L893_g15892"/>
</dbReference>